<accession>A0A6S6UFP9</accession>
<dbReference type="Pfam" id="PF12799">
    <property type="entry name" value="LRR_4"/>
    <property type="match status" value="1"/>
</dbReference>
<dbReference type="PROSITE" id="PS51450">
    <property type="entry name" value="LRR"/>
    <property type="match status" value="1"/>
</dbReference>
<evidence type="ECO:0000256" key="1">
    <source>
        <dbReference type="ARBA" id="ARBA00022614"/>
    </source>
</evidence>
<dbReference type="InterPro" id="IPR001611">
    <property type="entry name" value="Leu-rich_rpt"/>
</dbReference>
<dbReference type="SUPFAM" id="SSF52058">
    <property type="entry name" value="L domain-like"/>
    <property type="match status" value="1"/>
</dbReference>
<gene>
    <name evidence="3" type="ORF">HELGO_WM66322</name>
</gene>
<dbReference type="Gene3D" id="3.80.10.10">
    <property type="entry name" value="Ribonuclease Inhibitor"/>
    <property type="match status" value="1"/>
</dbReference>
<dbReference type="InterPro" id="IPR025875">
    <property type="entry name" value="Leu-rich_rpt_4"/>
</dbReference>
<reference evidence="3" key="1">
    <citation type="submission" date="2020-01" db="EMBL/GenBank/DDBJ databases">
        <authorList>
            <person name="Meier V. D."/>
            <person name="Meier V D."/>
        </authorList>
    </citation>
    <scope>NUCLEOTIDE SEQUENCE</scope>
    <source>
        <strain evidence="3">HLG_WM_MAG_09</strain>
    </source>
</reference>
<name>A0A6S6UFP9_9GAMM</name>
<protein>
    <submittedName>
        <fullName evidence="3">Uncharacterized protein</fullName>
    </submittedName>
</protein>
<evidence type="ECO:0000313" key="3">
    <source>
        <dbReference type="EMBL" id="CAA6830828.1"/>
    </source>
</evidence>
<dbReference type="InterPro" id="IPR032675">
    <property type="entry name" value="LRR_dom_sf"/>
</dbReference>
<dbReference type="AlphaFoldDB" id="A0A6S6UFP9"/>
<proteinExistence type="predicted"/>
<keyword evidence="1" id="KW-0433">Leucine-rich repeat</keyword>
<evidence type="ECO:0000256" key="2">
    <source>
        <dbReference type="ARBA" id="ARBA00022737"/>
    </source>
</evidence>
<keyword evidence="2" id="KW-0677">Repeat</keyword>
<organism evidence="3">
    <name type="scientific">uncultured Thiotrichaceae bacterium</name>
    <dbReference type="NCBI Taxonomy" id="298394"/>
    <lineage>
        <taxon>Bacteria</taxon>
        <taxon>Pseudomonadati</taxon>
        <taxon>Pseudomonadota</taxon>
        <taxon>Gammaproteobacteria</taxon>
        <taxon>Thiotrichales</taxon>
        <taxon>Thiotrichaceae</taxon>
        <taxon>environmental samples</taxon>
    </lineage>
</organism>
<sequence>MELALQLIETAKQQRALHLDLGNCGLKELPDELFELTWLESLGLGDFYIIVEGIKYEQTQNLGEPNQIMALPTQISQLTALKKLSIGNIQIHNKHSHTIISDISNLQECQSLTNIILWNCSVTNTAALKNLTKLQTLNLSSTKVSDISDLKNLTELQTLARMLHKPS</sequence>
<dbReference type="EMBL" id="CACVAT010000635">
    <property type="protein sequence ID" value="CAA6830828.1"/>
    <property type="molecule type" value="Genomic_DNA"/>
</dbReference>